<gene>
    <name evidence="2" type="ORF">EXIGLDRAFT_192707</name>
</gene>
<name>A0A165EX84_EXIGL</name>
<organism evidence="2 3">
    <name type="scientific">Exidia glandulosa HHB12029</name>
    <dbReference type="NCBI Taxonomy" id="1314781"/>
    <lineage>
        <taxon>Eukaryota</taxon>
        <taxon>Fungi</taxon>
        <taxon>Dikarya</taxon>
        <taxon>Basidiomycota</taxon>
        <taxon>Agaricomycotina</taxon>
        <taxon>Agaricomycetes</taxon>
        <taxon>Auriculariales</taxon>
        <taxon>Exidiaceae</taxon>
        <taxon>Exidia</taxon>
    </lineage>
</organism>
<dbReference type="Proteomes" id="UP000077266">
    <property type="component" value="Unassembled WGS sequence"/>
</dbReference>
<protein>
    <submittedName>
        <fullName evidence="2">Uncharacterized protein</fullName>
    </submittedName>
</protein>
<feature type="compositionally biased region" description="Basic and acidic residues" evidence="1">
    <location>
        <begin position="333"/>
        <end position="342"/>
    </location>
</feature>
<accession>A0A165EX84</accession>
<feature type="compositionally biased region" description="Low complexity" evidence="1">
    <location>
        <begin position="134"/>
        <end position="149"/>
    </location>
</feature>
<dbReference type="EMBL" id="KV426112">
    <property type="protein sequence ID" value="KZV87902.1"/>
    <property type="molecule type" value="Genomic_DNA"/>
</dbReference>
<evidence type="ECO:0000256" key="1">
    <source>
        <dbReference type="SAM" id="MobiDB-lite"/>
    </source>
</evidence>
<reference evidence="2 3" key="1">
    <citation type="journal article" date="2016" name="Mol. Biol. Evol.">
        <title>Comparative Genomics of Early-Diverging Mushroom-Forming Fungi Provides Insights into the Origins of Lignocellulose Decay Capabilities.</title>
        <authorList>
            <person name="Nagy L.G."/>
            <person name="Riley R."/>
            <person name="Tritt A."/>
            <person name="Adam C."/>
            <person name="Daum C."/>
            <person name="Floudas D."/>
            <person name="Sun H."/>
            <person name="Yadav J.S."/>
            <person name="Pangilinan J."/>
            <person name="Larsson K.H."/>
            <person name="Matsuura K."/>
            <person name="Barry K."/>
            <person name="Labutti K."/>
            <person name="Kuo R."/>
            <person name="Ohm R.A."/>
            <person name="Bhattacharya S.S."/>
            <person name="Shirouzu T."/>
            <person name="Yoshinaga Y."/>
            <person name="Martin F.M."/>
            <person name="Grigoriev I.V."/>
            <person name="Hibbett D.S."/>
        </authorList>
    </citation>
    <scope>NUCLEOTIDE SEQUENCE [LARGE SCALE GENOMIC DNA]</scope>
    <source>
        <strain evidence="2 3">HHB12029</strain>
    </source>
</reference>
<feature type="region of interest" description="Disordered" evidence="1">
    <location>
        <begin position="171"/>
        <end position="209"/>
    </location>
</feature>
<dbReference type="AlphaFoldDB" id="A0A165EX84"/>
<proteinExistence type="predicted"/>
<feature type="region of interest" description="Disordered" evidence="1">
    <location>
        <begin position="251"/>
        <end position="342"/>
    </location>
</feature>
<dbReference type="InParanoid" id="A0A165EX84"/>
<keyword evidence="3" id="KW-1185">Reference proteome</keyword>
<evidence type="ECO:0000313" key="3">
    <source>
        <dbReference type="Proteomes" id="UP000077266"/>
    </source>
</evidence>
<feature type="compositionally biased region" description="Low complexity" evidence="1">
    <location>
        <begin position="183"/>
        <end position="199"/>
    </location>
</feature>
<evidence type="ECO:0000313" key="2">
    <source>
        <dbReference type="EMBL" id="KZV87902.1"/>
    </source>
</evidence>
<sequence>MAGFLQDDLQMDDSLFSSTMLDYTVTDSHAAYHPEWPHNDVFATESWLSTPMDILGLPSGNMDIGSHLLPSIGDPFLNFTPWVNFNAEFSDQDIIESVLPTPEPWKAVPSRPELDLSSPTSTLGVATPQVQTTALKSAAASAPSPFHSPSGDDASAAVLPLADHDDLVPVKSEPAPVTHSTGPHFSSPLSSPSSTVCSPRRQLWSPEAGGDDDLADVPLSLAAEFLAHGYKPRKISSVAAGIFTVSTQLPLPAQRDDDDMGTNDSLSPPRALARKPRRSVREAHDDDEYHPPFKPSLKRTAAAVGGPPASEASSSKKRRTEPKDSNSTGNNIRKGELPYDPNRDYSCHMHRKTFTSQGNYDRHRAKTIGHLKALEGYRCDHPGCPNTHIYPRHDSMLRHRRTKHGY</sequence>
<feature type="region of interest" description="Disordered" evidence="1">
    <location>
        <begin position="134"/>
        <end position="155"/>
    </location>
</feature>
<feature type="compositionally biased region" description="Basic and acidic residues" evidence="1">
    <location>
        <begin position="279"/>
        <end position="291"/>
    </location>
</feature>